<keyword evidence="5 6" id="KW-0119">Carbohydrate metabolism</keyword>
<sequence length="131" mass="14563">MKKSGILNRDITSVLGKLGHTDKIIIADCGLPIPDDTHCIDLSLTLGTPSFITVFKAITDDMEVEEMTIAKEIYDKNIVLHDELKSYYRDVHINYVSHEQLKAEIPKAKAVIRTGEATPFANVILHAGVIF</sequence>
<dbReference type="Pfam" id="PF05025">
    <property type="entry name" value="RbsD_FucU"/>
    <property type="match status" value="1"/>
</dbReference>
<dbReference type="NCBIfam" id="NF008761">
    <property type="entry name" value="PRK11797.1"/>
    <property type="match status" value="1"/>
</dbReference>
<accession>A0A917HRZ7</accession>
<dbReference type="GO" id="GO:0062193">
    <property type="term" value="F:D-ribose pyranase activity"/>
    <property type="evidence" value="ECO:0007669"/>
    <property type="project" value="UniProtKB-EC"/>
</dbReference>
<comment type="caution">
    <text evidence="7">The sequence shown here is derived from an EMBL/GenBank/DDBJ whole genome shotgun (WGS) entry which is preliminary data.</text>
</comment>
<evidence type="ECO:0000313" key="8">
    <source>
        <dbReference type="Proteomes" id="UP000622860"/>
    </source>
</evidence>
<protein>
    <recommendedName>
        <fullName evidence="2 6">D-ribose pyranase</fullName>
        <ecNumber evidence="2 6">5.4.99.62</ecNumber>
    </recommendedName>
</protein>
<comment type="subcellular location">
    <subcellularLocation>
        <location evidence="6">Cytoplasm</location>
    </subcellularLocation>
</comment>
<dbReference type="SUPFAM" id="SSF102546">
    <property type="entry name" value="RbsD-like"/>
    <property type="match status" value="1"/>
</dbReference>
<feature type="active site" description="Proton donor" evidence="6">
    <location>
        <position position="20"/>
    </location>
</feature>
<evidence type="ECO:0000256" key="5">
    <source>
        <dbReference type="ARBA" id="ARBA00023277"/>
    </source>
</evidence>
<keyword evidence="4 6" id="KW-0413">Isomerase</keyword>
<dbReference type="GO" id="GO:0019303">
    <property type="term" value="P:D-ribose catabolic process"/>
    <property type="evidence" value="ECO:0007669"/>
    <property type="project" value="UniProtKB-UniRule"/>
</dbReference>
<evidence type="ECO:0000256" key="4">
    <source>
        <dbReference type="ARBA" id="ARBA00023235"/>
    </source>
</evidence>
<dbReference type="InterPro" id="IPR023750">
    <property type="entry name" value="RbsD-like_sf"/>
</dbReference>
<feature type="binding site" evidence="6">
    <location>
        <position position="28"/>
    </location>
    <ligand>
        <name>substrate</name>
    </ligand>
</feature>
<dbReference type="PANTHER" id="PTHR37831">
    <property type="entry name" value="D-RIBOSE PYRANASE"/>
    <property type="match status" value="1"/>
</dbReference>
<dbReference type="Proteomes" id="UP000622860">
    <property type="component" value="Unassembled WGS sequence"/>
</dbReference>
<keyword evidence="8" id="KW-1185">Reference proteome</keyword>
<dbReference type="GO" id="GO:0048029">
    <property type="term" value="F:monosaccharide binding"/>
    <property type="evidence" value="ECO:0007669"/>
    <property type="project" value="InterPro"/>
</dbReference>
<evidence type="ECO:0000256" key="6">
    <source>
        <dbReference type="HAMAP-Rule" id="MF_01661"/>
    </source>
</evidence>
<evidence type="ECO:0000256" key="2">
    <source>
        <dbReference type="ARBA" id="ARBA00012862"/>
    </source>
</evidence>
<dbReference type="GO" id="GO:0005829">
    <property type="term" value="C:cytosol"/>
    <property type="evidence" value="ECO:0007669"/>
    <property type="project" value="TreeGrafter"/>
</dbReference>
<proteinExistence type="inferred from homology"/>
<dbReference type="HAMAP" id="MF_01661">
    <property type="entry name" value="D_rib_pyranase"/>
    <property type="match status" value="1"/>
</dbReference>
<comment type="pathway">
    <text evidence="6">Carbohydrate metabolism; D-ribose degradation; D-ribose 5-phosphate from beta-D-ribopyranose: step 1/2.</text>
</comment>
<name>A0A917HRZ7_9BACI</name>
<dbReference type="EC" id="5.4.99.62" evidence="2 6"/>
<gene>
    <name evidence="6 7" type="primary">rbsD</name>
    <name evidence="7" type="ORF">GCM10011398_38190</name>
</gene>
<dbReference type="InterPro" id="IPR023064">
    <property type="entry name" value="D-ribose_pyranase"/>
</dbReference>
<dbReference type="Gene3D" id="3.40.1650.10">
    <property type="entry name" value="RbsD-like domain"/>
    <property type="match status" value="1"/>
</dbReference>
<dbReference type="GO" id="GO:0016872">
    <property type="term" value="F:intramolecular lyase activity"/>
    <property type="evidence" value="ECO:0007669"/>
    <property type="project" value="UniProtKB-UniRule"/>
</dbReference>
<evidence type="ECO:0000313" key="7">
    <source>
        <dbReference type="EMBL" id="GGG88535.1"/>
    </source>
</evidence>
<evidence type="ECO:0000256" key="1">
    <source>
        <dbReference type="ARBA" id="ARBA00000223"/>
    </source>
</evidence>
<dbReference type="RefSeq" id="WP_188456974.1">
    <property type="nucleotide sequence ID" value="NZ_BMFR01000033.1"/>
</dbReference>
<feature type="binding site" evidence="6">
    <location>
        <begin position="120"/>
        <end position="122"/>
    </location>
    <ligand>
        <name>substrate</name>
    </ligand>
</feature>
<organism evidence="7 8">
    <name type="scientific">Virgibacillus oceani</name>
    <dbReference type="NCBI Taxonomy" id="1479511"/>
    <lineage>
        <taxon>Bacteria</taxon>
        <taxon>Bacillati</taxon>
        <taxon>Bacillota</taxon>
        <taxon>Bacilli</taxon>
        <taxon>Bacillales</taxon>
        <taxon>Bacillaceae</taxon>
        <taxon>Virgibacillus</taxon>
    </lineage>
</organism>
<evidence type="ECO:0000256" key="3">
    <source>
        <dbReference type="ARBA" id="ARBA00022490"/>
    </source>
</evidence>
<comment type="subunit">
    <text evidence="6">Homodecamer.</text>
</comment>
<comment type="catalytic activity">
    <reaction evidence="1 6">
        <text>beta-D-ribopyranose = beta-D-ribofuranose</text>
        <dbReference type="Rhea" id="RHEA:25432"/>
        <dbReference type="ChEBI" id="CHEBI:27476"/>
        <dbReference type="ChEBI" id="CHEBI:47002"/>
        <dbReference type="EC" id="5.4.99.62"/>
    </reaction>
</comment>
<dbReference type="InterPro" id="IPR007721">
    <property type="entry name" value="RbsD_FucU"/>
</dbReference>
<comment type="similarity">
    <text evidence="6">Belongs to the RbsD / FucU family. RbsD subfamily.</text>
</comment>
<feature type="binding site" evidence="6">
    <location>
        <position position="98"/>
    </location>
    <ligand>
        <name>substrate</name>
    </ligand>
</feature>
<dbReference type="EMBL" id="BMFR01000033">
    <property type="protein sequence ID" value="GGG88535.1"/>
    <property type="molecule type" value="Genomic_DNA"/>
</dbReference>
<reference evidence="7" key="2">
    <citation type="submission" date="2020-09" db="EMBL/GenBank/DDBJ databases">
        <authorList>
            <person name="Sun Q."/>
            <person name="Zhou Y."/>
        </authorList>
    </citation>
    <scope>NUCLEOTIDE SEQUENCE</scope>
    <source>
        <strain evidence="7">CGMCC 1.12754</strain>
    </source>
</reference>
<comment type="function">
    <text evidence="6">Catalyzes the interconversion of beta-pyran and beta-furan forms of D-ribose.</text>
</comment>
<dbReference type="PANTHER" id="PTHR37831:SF1">
    <property type="entry name" value="D-RIBOSE PYRANASE"/>
    <property type="match status" value="1"/>
</dbReference>
<keyword evidence="3 6" id="KW-0963">Cytoplasm</keyword>
<dbReference type="AlphaFoldDB" id="A0A917HRZ7"/>
<reference evidence="7" key="1">
    <citation type="journal article" date="2014" name="Int. J. Syst. Evol. Microbiol.">
        <title>Complete genome sequence of Corynebacterium casei LMG S-19264T (=DSM 44701T), isolated from a smear-ripened cheese.</title>
        <authorList>
            <consortium name="US DOE Joint Genome Institute (JGI-PGF)"/>
            <person name="Walter F."/>
            <person name="Albersmeier A."/>
            <person name="Kalinowski J."/>
            <person name="Ruckert C."/>
        </authorList>
    </citation>
    <scope>NUCLEOTIDE SEQUENCE</scope>
    <source>
        <strain evidence="7">CGMCC 1.12754</strain>
    </source>
</reference>